<dbReference type="STRING" id="520822.A0A151I5M7"/>
<name>A0A151I5M7_9HYME</name>
<feature type="non-terminal residue" evidence="1">
    <location>
        <position position="1"/>
    </location>
</feature>
<accession>A0A151I5M7</accession>
<gene>
    <name evidence="1" type="ORF">ALC53_01879</name>
</gene>
<dbReference type="AlphaFoldDB" id="A0A151I5M7"/>
<dbReference type="EMBL" id="KQ976416">
    <property type="protein sequence ID" value="KYM90051.1"/>
    <property type="molecule type" value="Genomic_DNA"/>
</dbReference>
<organism evidence="1 2">
    <name type="scientific">Atta colombica</name>
    <dbReference type="NCBI Taxonomy" id="520822"/>
    <lineage>
        <taxon>Eukaryota</taxon>
        <taxon>Metazoa</taxon>
        <taxon>Ecdysozoa</taxon>
        <taxon>Arthropoda</taxon>
        <taxon>Hexapoda</taxon>
        <taxon>Insecta</taxon>
        <taxon>Pterygota</taxon>
        <taxon>Neoptera</taxon>
        <taxon>Endopterygota</taxon>
        <taxon>Hymenoptera</taxon>
        <taxon>Apocrita</taxon>
        <taxon>Aculeata</taxon>
        <taxon>Formicoidea</taxon>
        <taxon>Formicidae</taxon>
        <taxon>Myrmicinae</taxon>
        <taxon>Atta</taxon>
    </lineage>
</organism>
<protein>
    <submittedName>
        <fullName evidence="1">Uncharacterized protein</fullName>
    </submittedName>
</protein>
<dbReference type="Proteomes" id="UP000078540">
    <property type="component" value="Unassembled WGS sequence"/>
</dbReference>
<keyword evidence="2" id="KW-1185">Reference proteome</keyword>
<sequence length="160" mass="18543">LNTRLKFLNKFLLRSLINANIKFSQMFQDRLSDRTVIFTHVTSIYTAEVIALLTALNTYDMLAKRASEGNLLVEKIPYSDITSIFKTQYNKDNEDFLKYRANVLYKDTEYFQLYYSQSGKPWFSLSSLILERKDIIRYATSGYTVISTPSIGNCKTAKNI</sequence>
<proteinExistence type="predicted"/>
<evidence type="ECO:0000313" key="2">
    <source>
        <dbReference type="Proteomes" id="UP000078540"/>
    </source>
</evidence>
<evidence type="ECO:0000313" key="1">
    <source>
        <dbReference type="EMBL" id="KYM90051.1"/>
    </source>
</evidence>
<reference evidence="1 2" key="1">
    <citation type="submission" date="2015-09" db="EMBL/GenBank/DDBJ databases">
        <title>Atta colombica WGS genome.</title>
        <authorList>
            <person name="Nygaard S."/>
            <person name="Hu H."/>
            <person name="Boomsma J."/>
            <person name="Zhang G."/>
        </authorList>
    </citation>
    <scope>NUCLEOTIDE SEQUENCE [LARGE SCALE GENOMIC DNA]</scope>
    <source>
        <strain evidence="1">Treedump-2</strain>
        <tissue evidence="1">Whole body</tissue>
    </source>
</reference>